<name>A0A9X8E171_APHAT</name>
<evidence type="ECO:0000313" key="2">
    <source>
        <dbReference type="EMBL" id="RLO07162.1"/>
    </source>
</evidence>
<keyword evidence="1" id="KW-0472">Membrane</keyword>
<evidence type="ECO:0000313" key="3">
    <source>
        <dbReference type="Proteomes" id="UP000275652"/>
    </source>
</evidence>
<reference evidence="2 3" key="1">
    <citation type="journal article" date="2018" name="J. Invertebr. Pathol.">
        <title>New genotyping method for the causative agent of crayfish plague (Aphanomyces astaci) based on whole genome data.</title>
        <authorList>
            <person name="Minardi D."/>
            <person name="Studholme D.J."/>
            <person name="van der Giezen M."/>
            <person name="Pretto T."/>
            <person name="Oidtmann B."/>
        </authorList>
    </citation>
    <scope>NUCLEOTIDE SEQUENCE [LARGE SCALE GENOMIC DNA]</scope>
    <source>
        <strain evidence="2 3">KB13</strain>
    </source>
</reference>
<sequence>MLVAAIGYYLFLIQSTLQLFYLSVEIQVVRGQLLQHLIFISQSSFEDGTMMTYVVGHAQFCSQPSLANADDLILPHAQHVLFADVPRMF</sequence>
<feature type="transmembrane region" description="Helical" evidence="1">
    <location>
        <begin position="6"/>
        <end position="24"/>
    </location>
</feature>
<keyword evidence="1" id="KW-1133">Transmembrane helix</keyword>
<keyword evidence="1" id="KW-0812">Transmembrane</keyword>
<dbReference type="EMBL" id="QUTI01023859">
    <property type="protein sequence ID" value="RLO07162.1"/>
    <property type="molecule type" value="Genomic_DNA"/>
</dbReference>
<gene>
    <name evidence="2" type="ORF">DYB28_000319</name>
</gene>
<comment type="caution">
    <text evidence="2">The sequence shown here is derived from an EMBL/GenBank/DDBJ whole genome shotgun (WGS) entry which is preliminary data.</text>
</comment>
<proteinExistence type="predicted"/>
<dbReference type="AlphaFoldDB" id="A0A9X8E171"/>
<evidence type="ECO:0000256" key="1">
    <source>
        <dbReference type="SAM" id="Phobius"/>
    </source>
</evidence>
<dbReference type="Proteomes" id="UP000275652">
    <property type="component" value="Unassembled WGS sequence"/>
</dbReference>
<protein>
    <submittedName>
        <fullName evidence="2">Uncharacterized protein</fullName>
    </submittedName>
</protein>
<organism evidence="2 3">
    <name type="scientific">Aphanomyces astaci</name>
    <name type="common">Crayfish plague agent</name>
    <dbReference type="NCBI Taxonomy" id="112090"/>
    <lineage>
        <taxon>Eukaryota</taxon>
        <taxon>Sar</taxon>
        <taxon>Stramenopiles</taxon>
        <taxon>Oomycota</taxon>
        <taxon>Saprolegniomycetes</taxon>
        <taxon>Saprolegniales</taxon>
        <taxon>Verrucalvaceae</taxon>
        <taxon>Aphanomyces</taxon>
    </lineage>
</organism>
<accession>A0A9X8E171</accession>